<evidence type="ECO:0000313" key="5">
    <source>
        <dbReference type="EMBL" id="KAI1508525.1"/>
    </source>
</evidence>
<dbReference type="SUPFAM" id="SSF57850">
    <property type="entry name" value="RING/U-box"/>
    <property type="match status" value="1"/>
</dbReference>
<evidence type="ECO:0000313" key="6">
    <source>
        <dbReference type="Proteomes" id="UP000245464"/>
    </source>
</evidence>
<sequence>MSNGTEAAGGTPNAKSGTIVVAIIVPAALIIVLIVLIFINRRRGFIIPRLIHNESTIKEERWQSRQNELDSHIKSQSFYVWLASQKEKNPASLQMSDPICAICLDEFVDDAQIRGLECSHAFHSHCLDEWFTKYNEYCPLCHRPIIPGSRAARRRTRERLDPTIPMIVMV</sequence>
<gene>
    <name evidence="5" type="ORF">Ptr86124_012477</name>
    <name evidence="4" type="ORF">PtrM4_114230</name>
</gene>
<evidence type="ECO:0000256" key="1">
    <source>
        <dbReference type="PROSITE-ProRule" id="PRU00175"/>
    </source>
</evidence>
<dbReference type="UniPathway" id="UPA00143"/>
<evidence type="ECO:0000259" key="3">
    <source>
        <dbReference type="PROSITE" id="PS50089"/>
    </source>
</evidence>
<dbReference type="OrthoDB" id="8062037at2759"/>
<reference evidence="5" key="3">
    <citation type="journal article" date="2022" name="bioRxiv">
        <title>A global pangenome for the wheat fungal pathogen Pyrenophora tritici-repentis and prediction of effector protein structural homology.</title>
        <authorList>
            <person name="Moolhuijzen P."/>
            <person name="See P.T."/>
            <person name="Shi G."/>
            <person name="Powell H.R."/>
            <person name="Cockram J."/>
            <person name="Jorgensen L.N."/>
            <person name="Benslimane H."/>
            <person name="Strelkov S.E."/>
            <person name="Turner J."/>
            <person name="Liu Z."/>
            <person name="Moffat C.S."/>
        </authorList>
    </citation>
    <scope>NUCLEOTIDE SEQUENCE</scope>
    <source>
        <strain evidence="5">86-124</strain>
    </source>
</reference>
<comment type="caution">
    <text evidence="4">The sequence shown here is derived from an EMBL/GenBank/DDBJ whole genome shotgun (WGS) entry which is preliminary data.</text>
</comment>
<dbReference type="Pfam" id="PF13639">
    <property type="entry name" value="zf-RING_2"/>
    <property type="match status" value="1"/>
</dbReference>
<dbReference type="GO" id="GO:0008270">
    <property type="term" value="F:zinc ion binding"/>
    <property type="evidence" value="ECO:0007669"/>
    <property type="project" value="UniProtKB-KW"/>
</dbReference>
<dbReference type="SMART" id="SM00184">
    <property type="entry name" value="RING"/>
    <property type="match status" value="1"/>
</dbReference>
<evidence type="ECO:0000256" key="2">
    <source>
        <dbReference type="SAM" id="Phobius"/>
    </source>
</evidence>
<accession>A0A2W1GDI0</accession>
<dbReference type="PANTHER" id="PTHR45676">
    <property type="entry name" value="RING-H2 FINGER PROTEIN ATL51-RELATED"/>
    <property type="match status" value="1"/>
</dbReference>
<dbReference type="AlphaFoldDB" id="A0A2W1GDI0"/>
<dbReference type="OMA" id="RTLEEWW"/>
<reference evidence="4" key="1">
    <citation type="journal article" date="2018" name="BMC Genomics">
        <title>Comparative genomics of the wheat fungal pathogen Pyrenophora tritici-repentis reveals chromosomal variations and genome plasticity.</title>
        <authorList>
            <person name="Moolhuijzen P."/>
            <person name="See P.T."/>
            <person name="Hane J.K."/>
            <person name="Shi G."/>
            <person name="Liu Z."/>
            <person name="Oliver R.P."/>
            <person name="Moffat C.S."/>
        </authorList>
    </citation>
    <scope>NUCLEOTIDE SEQUENCE [LARGE SCALE GENOMIC DNA]</scope>
    <source>
        <strain evidence="4">M4</strain>
    </source>
</reference>
<evidence type="ECO:0000313" key="7">
    <source>
        <dbReference type="Proteomes" id="UP000249757"/>
    </source>
</evidence>
<dbReference type="InterPro" id="IPR013083">
    <property type="entry name" value="Znf_RING/FYVE/PHD"/>
</dbReference>
<proteinExistence type="predicted"/>
<dbReference type="Proteomes" id="UP000249757">
    <property type="component" value="Unassembled WGS sequence"/>
</dbReference>
<dbReference type="Proteomes" id="UP000245464">
    <property type="component" value="Chromosome 6"/>
</dbReference>
<dbReference type="Gene3D" id="3.30.40.10">
    <property type="entry name" value="Zinc/RING finger domain, C3HC4 (zinc finger)"/>
    <property type="match status" value="1"/>
</dbReference>
<keyword evidence="2" id="KW-0472">Membrane</keyword>
<keyword evidence="1" id="KW-0863">Zinc-finger</keyword>
<dbReference type="EMBL" id="NRDI02000025">
    <property type="protein sequence ID" value="KAI1508525.1"/>
    <property type="molecule type" value="Genomic_DNA"/>
</dbReference>
<keyword evidence="1" id="KW-0479">Metal-binding</keyword>
<name>A0A2W1GDI0_9PLEO</name>
<keyword evidence="2" id="KW-1133">Transmembrane helix</keyword>
<keyword evidence="7" id="KW-1185">Reference proteome</keyword>
<feature type="transmembrane region" description="Helical" evidence="2">
    <location>
        <begin position="19"/>
        <end position="39"/>
    </location>
</feature>
<dbReference type="GO" id="GO:0016567">
    <property type="term" value="P:protein ubiquitination"/>
    <property type="evidence" value="ECO:0007669"/>
    <property type="project" value="UniProtKB-UniPathway"/>
</dbReference>
<dbReference type="InterPro" id="IPR001841">
    <property type="entry name" value="Znf_RING"/>
</dbReference>
<feature type="domain" description="RING-type" evidence="3">
    <location>
        <begin position="100"/>
        <end position="142"/>
    </location>
</feature>
<dbReference type="EMBL" id="NQIK02000006">
    <property type="protein sequence ID" value="KAF7569008.1"/>
    <property type="molecule type" value="Genomic_DNA"/>
</dbReference>
<dbReference type="GO" id="GO:0016874">
    <property type="term" value="F:ligase activity"/>
    <property type="evidence" value="ECO:0007669"/>
    <property type="project" value="UniProtKB-KW"/>
</dbReference>
<protein>
    <submittedName>
        <fullName evidence="4">RING-finger-containing ubiquitin ligase</fullName>
    </submittedName>
    <submittedName>
        <fullName evidence="5">Ring finger domain containing protein</fullName>
    </submittedName>
</protein>
<dbReference type="PANTHER" id="PTHR45676:SF41">
    <property type="entry name" value="RING-H2 FINGER PROTEIN ATL66"/>
    <property type="match status" value="1"/>
</dbReference>
<evidence type="ECO:0000313" key="4">
    <source>
        <dbReference type="EMBL" id="KAF7569008.1"/>
    </source>
</evidence>
<dbReference type="PROSITE" id="PS50089">
    <property type="entry name" value="ZF_RING_2"/>
    <property type="match status" value="1"/>
</dbReference>
<reference evidence="7" key="4">
    <citation type="journal article" date="2022" name="Microb. Genom.">
        <title>A global pangenome for the wheat fungal pathogen Pyrenophora tritici-repentis and prediction of effector protein structural homology.</title>
        <authorList>
            <person name="Moolhuijzen P.M."/>
            <person name="See P.T."/>
            <person name="Shi G."/>
            <person name="Powell H.R."/>
            <person name="Cockram J."/>
            <person name="Jorgensen L.N."/>
            <person name="Benslimane H."/>
            <person name="Strelkov S.E."/>
            <person name="Turner J."/>
            <person name="Liu Z."/>
            <person name="Moffat C.S."/>
        </authorList>
    </citation>
    <scope>NUCLEOTIDE SEQUENCE [LARGE SCALE GENOMIC DNA]</scope>
</reference>
<keyword evidence="1" id="KW-0862">Zinc</keyword>
<organism evidence="4 6">
    <name type="scientific">Pyrenophora tritici-repentis</name>
    <dbReference type="NCBI Taxonomy" id="45151"/>
    <lineage>
        <taxon>Eukaryota</taxon>
        <taxon>Fungi</taxon>
        <taxon>Dikarya</taxon>
        <taxon>Ascomycota</taxon>
        <taxon>Pezizomycotina</taxon>
        <taxon>Dothideomycetes</taxon>
        <taxon>Pleosporomycetidae</taxon>
        <taxon>Pleosporales</taxon>
        <taxon>Pleosporineae</taxon>
        <taxon>Pleosporaceae</taxon>
        <taxon>Pyrenophora</taxon>
    </lineage>
</organism>
<keyword evidence="2" id="KW-0812">Transmembrane</keyword>
<keyword evidence="4" id="KW-0436">Ligase</keyword>
<reference evidence="5" key="2">
    <citation type="submission" date="2021-05" db="EMBL/GenBank/DDBJ databases">
        <authorList>
            <person name="Moolhuijzen P.M."/>
            <person name="Moffat C.S."/>
        </authorList>
    </citation>
    <scope>NUCLEOTIDE SEQUENCE</scope>
    <source>
        <strain evidence="5">86-124</strain>
    </source>
</reference>